<comment type="subcellular location">
    <subcellularLocation>
        <location evidence="1">Membrane</location>
        <topology evidence="1">Multi-pass membrane protein</topology>
    </subcellularLocation>
</comment>
<feature type="domain" description="Cation efflux protein cytoplasmic" evidence="12">
    <location>
        <begin position="489"/>
        <end position="561"/>
    </location>
</feature>
<feature type="compositionally biased region" description="Polar residues" evidence="9">
    <location>
        <begin position="1"/>
        <end position="16"/>
    </location>
</feature>
<feature type="transmembrane region" description="Helical" evidence="10">
    <location>
        <begin position="212"/>
        <end position="231"/>
    </location>
</feature>
<feature type="transmembrane region" description="Helical" evidence="10">
    <location>
        <begin position="424"/>
        <end position="447"/>
    </location>
</feature>
<comment type="similarity">
    <text evidence="2">Belongs to the cation diffusion facilitator (CDF) transporter (TC 2.A.4) family. SLC30A subfamily.</text>
</comment>
<evidence type="ECO:0000313" key="15">
    <source>
        <dbReference type="RefSeq" id="XP_019894106.2"/>
    </source>
</evidence>
<feature type="domain" description="Cation efflux protein transmembrane" evidence="11">
    <location>
        <begin position="184"/>
        <end position="482"/>
    </location>
</feature>
<feature type="compositionally biased region" description="Basic and acidic residues" evidence="9">
    <location>
        <begin position="40"/>
        <end position="49"/>
    </location>
</feature>
<feature type="compositionally biased region" description="Basic residues" evidence="9">
    <location>
        <begin position="321"/>
        <end position="341"/>
    </location>
</feature>
<dbReference type="OrthoDB" id="9944568at2759"/>
<proteinExistence type="inferred from homology"/>
<dbReference type="eggNOG" id="KOG1482">
    <property type="taxonomic scope" value="Eukaryota"/>
</dbReference>
<keyword evidence="4 10" id="KW-0812">Transmembrane</keyword>
<dbReference type="RefSeq" id="XP_005188550.2">
    <property type="nucleotide sequence ID" value="XM_005188493.4"/>
</dbReference>
<dbReference type="RefSeq" id="XP_019894106.2">
    <property type="nucleotide sequence ID" value="XM_020038547.2"/>
</dbReference>
<feature type="compositionally biased region" description="Polar residues" evidence="9">
    <location>
        <begin position="75"/>
        <end position="85"/>
    </location>
</feature>
<evidence type="ECO:0000256" key="4">
    <source>
        <dbReference type="ARBA" id="ARBA00022692"/>
    </source>
</evidence>
<protein>
    <submittedName>
        <fullName evidence="14 15">Zinc transporter ttm-1</fullName>
    </submittedName>
</protein>
<accession>A0A9J7D0R1</accession>
<evidence type="ECO:0000256" key="5">
    <source>
        <dbReference type="ARBA" id="ARBA00022906"/>
    </source>
</evidence>
<dbReference type="Pfam" id="PF16916">
    <property type="entry name" value="ZT_dimer"/>
    <property type="match status" value="1"/>
</dbReference>
<keyword evidence="3" id="KW-0813">Transport</keyword>
<dbReference type="PANTHER" id="PTHR11562">
    <property type="entry name" value="CATION EFFLUX PROTEIN/ ZINC TRANSPORTER"/>
    <property type="match status" value="1"/>
</dbReference>
<dbReference type="Proteomes" id="UP001652621">
    <property type="component" value="Unplaced"/>
</dbReference>
<evidence type="ECO:0000256" key="9">
    <source>
        <dbReference type="SAM" id="MobiDB-lite"/>
    </source>
</evidence>
<dbReference type="InterPro" id="IPR027469">
    <property type="entry name" value="Cation_efflux_TMD_sf"/>
</dbReference>
<evidence type="ECO:0000256" key="2">
    <source>
        <dbReference type="ARBA" id="ARBA00008873"/>
    </source>
</evidence>
<evidence type="ECO:0000313" key="14">
    <source>
        <dbReference type="RefSeq" id="XP_005188550.2"/>
    </source>
</evidence>
<dbReference type="NCBIfam" id="TIGR01297">
    <property type="entry name" value="CDF"/>
    <property type="match status" value="1"/>
</dbReference>
<dbReference type="VEuPathDB" id="VectorBase:MDOA015275"/>
<evidence type="ECO:0000259" key="12">
    <source>
        <dbReference type="Pfam" id="PF16916"/>
    </source>
</evidence>
<evidence type="ECO:0000259" key="11">
    <source>
        <dbReference type="Pfam" id="PF01545"/>
    </source>
</evidence>
<dbReference type="InterPro" id="IPR050681">
    <property type="entry name" value="CDF/SLC30A"/>
</dbReference>
<feature type="transmembrane region" description="Helical" evidence="10">
    <location>
        <begin position="182"/>
        <end position="206"/>
    </location>
</feature>
<dbReference type="InterPro" id="IPR027470">
    <property type="entry name" value="Cation_efflux_CTD"/>
</dbReference>
<evidence type="ECO:0000256" key="6">
    <source>
        <dbReference type="ARBA" id="ARBA00022989"/>
    </source>
</evidence>
<evidence type="ECO:0000313" key="13">
    <source>
        <dbReference type="Proteomes" id="UP001652621"/>
    </source>
</evidence>
<evidence type="ECO:0000256" key="1">
    <source>
        <dbReference type="ARBA" id="ARBA00004141"/>
    </source>
</evidence>
<name>A0A9J7D0R1_MUSDO</name>
<keyword evidence="13" id="KW-1185">Reference proteome</keyword>
<dbReference type="VEuPathDB" id="VectorBase:MDOMA2_013280"/>
<keyword evidence="5" id="KW-0864">Zinc transport</keyword>
<dbReference type="Gene3D" id="1.20.1510.10">
    <property type="entry name" value="Cation efflux protein transmembrane domain"/>
    <property type="match status" value="1"/>
</dbReference>
<evidence type="ECO:0000256" key="10">
    <source>
        <dbReference type="SAM" id="Phobius"/>
    </source>
</evidence>
<dbReference type="InterPro" id="IPR058533">
    <property type="entry name" value="Cation_efflux_TM"/>
</dbReference>
<keyword evidence="6 10" id="KW-1133">Transmembrane helix</keyword>
<dbReference type="GeneID" id="101897984"/>
<keyword evidence="7" id="KW-0406">Ion transport</keyword>
<sequence length="564" mass="62494">MSKYQKLSNNDSTATLTDDENFAIFPTSDDDDDRRRRHRHNDDNSHYQVEDLIQYNDTVDRERNANNMNNKNSTRHPTSNNNSAKHMNGIATYRNTTINDSGDSSGSNNLIIAGLDFDDNTMEIPLLQRSTVDADNCINNNNSNHFESYNKKDDLEYGCLCQQKGFASNLSSNSTKTAKSKILWAVGMCCIFMIVEFLGGYIAGSLAIMTDAAHLASDCISFVIGLVAICLGSRPPDAKMSFGYKRLEVMGALASILGIWILTATLVLVAVQRIYANDYDLDANTMMVISGIGILINIIMISILHTSSTELPEGGIGAAHGHSHSHNHGHKHSHNHHHGHSHNTSQIHSPDLQRHQHRHSLDGSHVDLEHSMASAERRDSLFSTVVDSAGATSIEQRPLPLVQNGNGLKHQQDGNEKNLNLRAAMIHAIGDLVQSSGVFIASIFIKIYPKAEILDPLCTILFSIIVIMTTINLFKESIYILLDSVPQRVSLNDLEMDLLNIEGVKSVHHLNIWNHTSNYSILMVHLVIDFLADSNTVLEKATQLASNSKYKIKHSTIQIERVTS</sequence>
<feature type="transmembrane region" description="Helical" evidence="10">
    <location>
        <begin position="252"/>
        <end position="271"/>
    </location>
</feature>
<dbReference type="PANTHER" id="PTHR11562:SF84">
    <property type="entry name" value="LD05335P"/>
    <property type="match status" value="1"/>
</dbReference>
<feature type="region of interest" description="Disordered" evidence="9">
    <location>
        <begin position="1"/>
        <end position="86"/>
    </location>
</feature>
<keyword evidence="8 10" id="KW-0472">Membrane</keyword>
<feature type="transmembrane region" description="Helical" evidence="10">
    <location>
        <begin position="453"/>
        <end position="474"/>
    </location>
</feature>
<dbReference type="InterPro" id="IPR002524">
    <property type="entry name" value="Cation_efflux"/>
</dbReference>
<keyword evidence="5" id="KW-0862">Zinc</keyword>
<evidence type="ECO:0000256" key="8">
    <source>
        <dbReference type="ARBA" id="ARBA00023136"/>
    </source>
</evidence>
<dbReference type="SUPFAM" id="SSF161111">
    <property type="entry name" value="Cation efflux protein transmembrane domain-like"/>
    <property type="match status" value="1"/>
</dbReference>
<evidence type="ECO:0000256" key="3">
    <source>
        <dbReference type="ARBA" id="ARBA00022448"/>
    </source>
</evidence>
<evidence type="ECO:0000256" key="7">
    <source>
        <dbReference type="ARBA" id="ARBA00023065"/>
    </source>
</evidence>
<reference evidence="14 15" key="1">
    <citation type="submission" date="2025-05" db="UniProtKB">
        <authorList>
            <consortium name="RefSeq"/>
        </authorList>
    </citation>
    <scope>IDENTIFICATION</scope>
    <source>
        <strain evidence="14 15">Aabys</strain>
        <tissue evidence="14 15">Whole body</tissue>
    </source>
</reference>
<feature type="region of interest" description="Disordered" evidence="9">
    <location>
        <begin position="314"/>
        <end position="359"/>
    </location>
</feature>
<feature type="transmembrane region" description="Helical" evidence="10">
    <location>
        <begin position="283"/>
        <end position="304"/>
    </location>
</feature>
<dbReference type="Pfam" id="PF01545">
    <property type="entry name" value="Cation_efflux"/>
    <property type="match status" value="1"/>
</dbReference>
<organism evidence="13 14">
    <name type="scientific">Musca domestica</name>
    <name type="common">House fly</name>
    <dbReference type="NCBI Taxonomy" id="7370"/>
    <lineage>
        <taxon>Eukaryota</taxon>
        <taxon>Metazoa</taxon>
        <taxon>Ecdysozoa</taxon>
        <taxon>Arthropoda</taxon>
        <taxon>Hexapoda</taxon>
        <taxon>Insecta</taxon>
        <taxon>Pterygota</taxon>
        <taxon>Neoptera</taxon>
        <taxon>Endopterygota</taxon>
        <taxon>Diptera</taxon>
        <taxon>Brachycera</taxon>
        <taxon>Muscomorpha</taxon>
        <taxon>Muscoidea</taxon>
        <taxon>Muscidae</taxon>
        <taxon>Musca</taxon>
    </lineage>
</organism>
<gene>
    <name evidence="14 15" type="primary">LOC101897984</name>
</gene>
<dbReference type="STRING" id="7370.A0A1I8NHQ2"/>